<organism evidence="11 12">
    <name type="scientific">Marmota monax</name>
    <name type="common">Woodchuck</name>
    <dbReference type="NCBI Taxonomy" id="9995"/>
    <lineage>
        <taxon>Eukaryota</taxon>
        <taxon>Metazoa</taxon>
        <taxon>Chordata</taxon>
        <taxon>Craniata</taxon>
        <taxon>Vertebrata</taxon>
        <taxon>Euteleostomi</taxon>
        <taxon>Mammalia</taxon>
        <taxon>Eutheria</taxon>
        <taxon>Euarchontoglires</taxon>
        <taxon>Glires</taxon>
        <taxon>Rodentia</taxon>
        <taxon>Sciuromorpha</taxon>
        <taxon>Sciuridae</taxon>
        <taxon>Xerinae</taxon>
        <taxon>Marmotini</taxon>
        <taxon>Marmota</taxon>
    </lineage>
</organism>
<keyword evidence="9" id="KW-0066">ATP synthesis</keyword>
<sequence length="146" mass="16182">MLSYEIAELGIYPVVDPLDSTSHIMGPNIVGSEHYDGASGVKSSCRTTDPSRISLPSWVCTNFSKEDKLTVSCAWKIQHFLSQSFQVAGVFMGHREKLVPLKETIKGFQKILTGEYDHLPEQAFYMEGPIEECAAKADNLAEEHSS</sequence>
<evidence type="ECO:0000313" key="11">
    <source>
        <dbReference type="EMBL" id="VTJ91153.1"/>
    </source>
</evidence>
<evidence type="ECO:0000256" key="1">
    <source>
        <dbReference type="ARBA" id="ARBA00004370"/>
    </source>
</evidence>
<evidence type="ECO:0000256" key="2">
    <source>
        <dbReference type="ARBA" id="ARBA00008936"/>
    </source>
</evidence>
<dbReference type="GO" id="GO:0045259">
    <property type="term" value="C:proton-transporting ATP synthase complex"/>
    <property type="evidence" value="ECO:0007669"/>
    <property type="project" value="UniProtKB-KW"/>
</dbReference>
<dbReference type="GO" id="GO:0005739">
    <property type="term" value="C:mitochondrion"/>
    <property type="evidence" value="ECO:0007669"/>
    <property type="project" value="GOC"/>
</dbReference>
<dbReference type="Proteomes" id="UP000662637">
    <property type="component" value="Unassembled WGS sequence"/>
</dbReference>
<evidence type="ECO:0000256" key="3">
    <source>
        <dbReference type="ARBA" id="ARBA00022448"/>
    </source>
</evidence>
<evidence type="ECO:0000256" key="8">
    <source>
        <dbReference type="ARBA" id="ARBA00023196"/>
    </source>
</evidence>
<keyword evidence="7" id="KW-0472">Membrane</keyword>
<dbReference type="GO" id="GO:0046933">
    <property type="term" value="F:proton-transporting ATP synthase activity, rotational mechanism"/>
    <property type="evidence" value="ECO:0007669"/>
    <property type="project" value="TreeGrafter"/>
</dbReference>
<comment type="subcellular location">
    <subcellularLocation>
        <location evidence="1">Membrane</location>
    </subcellularLocation>
</comment>
<keyword evidence="5" id="KW-0067">ATP-binding</keyword>
<keyword evidence="6" id="KW-0406">Ion transport</keyword>
<name>A0A5E4DA55_MARMO</name>
<dbReference type="Gene3D" id="1.10.1140.10">
    <property type="entry name" value="Bovine Mitochondrial F1-atpase, Atp Synthase Beta Chain, Chain D, domain 3"/>
    <property type="match status" value="1"/>
</dbReference>
<evidence type="ECO:0008006" key="13">
    <source>
        <dbReference type="Google" id="ProtNLM"/>
    </source>
</evidence>
<dbReference type="Proteomes" id="UP000335636">
    <property type="component" value="Unassembled WGS sequence"/>
</dbReference>
<dbReference type="InterPro" id="IPR024034">
    <property type="entry name" value="ATPase_F1/V1_b/a_C"/>
</dbReference>
<gene>
    <name evidence="10" type="ORF">GHT09_015770</name>
    <name evidence="11" type="ORF">MONAX_5E033941</name>
</gene>
<dbReference type="InterPro" id="IPR050053">
    <property type="entry name" value="ATPase_alpha/beta_chains"/>
</dbReference>
<reference evidence="10" key="2">
    <citation type="submission" date="2020-08" db="EMBL/GenBank/DDBJ databases">
        <authorList>
            <person name="Shumante A."/>
            <person name="Zimin A.V."/>
            <person name="Puiu D."/>
            <person name="Salzberg S.L."/>
        </authorList>
    </citation>
    <scope>NUCLEOTIDE SEQUENCE</scope>
    <source>
        <strain evidence="10">WC2-LM</strain>
        <tissue evidence="10">Liver</tissue>
    </source>
</reference>
<dbReference type="SUPFAM" id="SSF47917">
    <property type="entry name" value="C-terminal domain of alpha and beta subunits of F1 ATP synthase"/>
    <property type="match status" value="1"/>
</dbReference>
<dbReference type="PANTHER" id="PTHR15184:SF71">
    <property type="entry name" value="ATP SYNTHASE SUBUNIT BETA, MITOCHONDRIAL"/>
    <property type="match status" value="1"/>
</dbReference>
<dbReference type="GO" id="GO:0005524">
    <property type="term" value="F:ATP binding"/>
    <property type="evidence" value="ECO:0007669"/>
    <property type="project" value="UniProtKB-KW"/>
</dbReference>
<evidence type="ECO:0000256" key="9">
    <source>
        <dbReference type="ARBA" id="ARBA00023310"/>
    </source>
</evidence>
<evidence type="ECO:0000313" key="12">
    <source>
        <dbReference type="Proteomes" id="UP000335636"/>
    </source>
</evidence>
<evidence type="ECO:0000256" key="5">
    <source>
        <dbReference type="ARBA" id="ARBA00022840"/>
    </source>
</evidence>
<evidence type="ECO:0000313" key="10">
    <source>
        <dbReference type="EMBL" id="KAF7473648.1"/>
    </source>
</evidence>
<dbReference type="GO" id="GO:0042776">
    <property type="term" value="P:proton motive force-driven mitochondrial ATP synthesis"/>
    <property type="evidence" value="ECO:0007669"/>
    <property type="project" value="TreeGrafter"/>
</dbReference>
<dbReference type="AlphaFoldDB" id="A0A5E4DA55"/>
<accession>A0A5E4DA55</accession>
<comment type="similarity">
    <text evidence="2">Belongs to the ATPase alpha/beta chains family.</text>
</comment>
<protein>
    <recommendedName>
        <fullName evidence="13">ATP synthase subunit beta, mitochondrial</fullName>
    </recommendedName>
</protein>
<proteinExistence type="inferred from homology"/>
<evidence type="ECO:0000256" key="7">
    <source>
        <dbReference type="ARBA" id="ARBA00023136"/>
    </source>
</evidence>
<evidence type="ECO:0000256" key="6">
    <source>
        <dbReference type="ARBA" id="ARBA00023065"/>
    </source>
</evidence>
<dbReference type="EMBL" id="WJEC01005534">
    <property type="protein sequence ID" value="KAF7473648.1"/>
    <property type="molecule type" value="Genomic_DNA"/>
</dbReference>
<evidence type="ECO:0000256" key="4">
    <source>
        <dbReference type="ARBA" id="ARBA00022741"/>
    </source>
</evidence>
<dbReference type="EMBL" id="CABDUW010006488">
    <property type="protein sequence ID" value="VTJ91153.1"/>
    <property type="molecule type" value="Genomic_DNA"/>
</dbReference>
<keyword evidence="4" id="KW-0547">Nucleotide-binding</keyword>
<keyword evidence="8" id="KW-0139">CF(1)</keyword>
<keyword evidence="12" id="KW-1185">Reference proteome</keyword>
<reference evidence="11 12" key="1">
    <citation type="submission" date="2019-04" db="EMBL/GenBank/DDBJ databases">
        <authorList>
            <person name="Alioto T."/>
            <person name="Alioto T."/>
        </authorList>
    </citation>
    <scope>NUCLEOTIDE SEQUENCE [LARGE SCALE GENOMIC DNA]</scope>
</reference>
<dbReference type="PANTHER" id="PTHR15184">
    <property type="entry name" value="ATP SYNTHASE"/>
    <property type="match status" value="1"/>
</dbReference>
<keyword evidence="3" id="KW-0813">Transport</keyword>